<evidence type="ECO:0000313" key="2">
    <source>
        <dbReference type="Proteomes" id="UP001203297"/>
    </source>
</evidence>
<sequence length="74" mass="9011">MVEKYKFMRHIKPQHELTYASSDEATGKWHLTDMMETMTRRSRHGWQWDVTEEGEWEEGVKVKDWRDRPSVSLE</sequence>
<organism evidence="1 2">
    <name type="scientific">Multifurca ochricompacta</name>
    <dbReference type="NCBI Taxonomy" id="376703"/>
    <lineage>
        <taxon>Eukaryota</taxon>
        <taxon>Fungi</taxon>
        <taxon>Dikarya</taxon>
        <taxon>Basidiomycota</taxon>
        <taxon>Agaricomycotina</taxon>
        <taxon>Agaricomycetes</taxon>
        <taxon>Russulales</taxon>
        <taxon>Russulaceae</taxon>
        <taxon>Multifurca</taxon>
    </lineage>
</organism>
<dbReference type="Proteomes" id="UP001203297">
    <property type="component" value="Unassembled WGS sequence"/>
</dbReference>
<accession>A0AAD4LVZ9</accession>
<proteinExistence type="predicted"/>
<dbReference type="EMBL" id="WTXG01000452">
    <property type="protein sequence ID" value="KAI0288554.1"/>
    <property type="molecule type" value="Genomic_DNA"/>
</dbReference>
<name>A0AAD4LVZ9_9AGAM</name>
<comment type="caution">
    <text evidence="1">The sequence shown here is derived from an EMBL/GenBank/DDBJ whole genome shotgun (WGS) entry which is preliminary data.</text>
</comment>
<keyword evidence="2" id="KW-1185">Reference proteome</keyword>
<protein>
    <submittedName>
        <fullName evidence="1">Uncharacterized protein</fullName>
    </submittedName>
</protein>
<dbReference type="AlphaFoldDB" id="A0AAD4LVZ9"/>
<reference evidence="1" key="1">
    <citation type="journal article" date="2022" name="New Phytol.">
        <title>Evolutionary transition to the ectomycorrhizal habit in the genomes of a hyperdiverse lineage of mushroom-forming fungi.</title>
        <authorList>
            <person name="Looney B."/>
            <person name="Miyauchi S."/>
            <person name="Morin E."/>
            <person name="Drula E."/>
            <person name="Courty P.E."/>
            <person name="Kohler A."/>
            <person name="Kuo A."/>
            <person name="LaButti K."/>
            <person name="Pangilinan J."/>
            <person name="Lipzen A."/>
            <person name="Riley R."/>
            <person name="Andreopoulos W."/>
            <person name="He G."/>
            <person name="Johnson J."/>
            <person name="Nolan M."/>
            <person name="Tritt A."/>
            <person name="Barry K.W."/>
            <person name="Grigoriev I.V."/>
            <person name="Nagy L.G."/>
            <person name="Hibbett D."/>
            <person name="Henrissat B."/>
            <person name="Matheny P.B."/>
            <person name="Labbe J."/>
            <person name="Martin F.M."/>
        </authorList>
    </citation>
    <scope>NUCLEOTIDE SEQUENCE</scope>
    <source>
        <strain evidence="1">BPL690</strain>
    </source>
</reference>
<feature type="non-terminal residue" evidence="1">
    <location>
        <position position="74"/>
    </location>
</feature>
<gene>
    <name evidence="1" type="ORF">B0F90DRAFT_1802220</name>
</gene>
<evidence type="ECO:0000313" key="1">
    <source>
        <dbReference type="EMBL" id="KAI0288554.1"/>
    </source>
</evidence>